<protein>
    <submittedName>
        <fullName evidence="1">Ornithine cyclodeaminase family protein</fullName>
    </submittedName>
</protein>
<keyword evidence="2" id="KW-1185">Reference proteome</keyword>
<dbReference type="SUPFAM" id="SSF51735">
    <property type="entry name" value="NAD(P)-binding Rossmann-fold domains"/>
    <property type="match status" value="1"/>
</dbReference>
<dbReference type="InterPro" id="IPR036291">
    <property type="entry name" value="NAD(P)-bd_dom_sf"/>
</dbReference>
<dbReference type="Gene3D" id="3.40.50.720">
    <property type="entry name" value="NAD(P)-binding Rossmann-like Domain"/>
    <property type="match status" value="1"/>
</dbReference>
<dbReference type="EMBL" id="JAKGSI010000003">
    <property type="protein sequence ID" value="MCF4006999.1"/>
    <property type="molecule type" value="Genomic_DNA"/>
</dbReference>
<dbReference type="PANTHER" id="PTHR13812:SF19">
    <property type="entry name" value="KETIMINE REDUCTASE MU-CRYSTALLIN"/>
    <property type="match status" value="1"/>
</dbReference>
<name>A0A9X1QPJ8_9CORY</name>
<organism evidence="1 2">
    <name type="scientific">Corynebacterium uropygiale</name>
    <dbReference type="NCBI Taxonomy" id="1775911"/>
    <lineage>
        <taxon>Bacteria</taxon>
        <taxon>Bacillati</taxon>
        <taxon>Actinomycetota</taxon>
        <taxon>Actinomycetes</taxon>
        <taxon>Mycobacteriales</taxon>
        <taxon>Corynebacteriaceae</taxon>
        <taxon>Corynebacterium</taxon>
    </lineage>
</organism>
<reference evidence="1" key="1">
    <citation type="submission" date="2022-01" db="EMBL/GenBank/DDBJ databases">
        <title>Corynebacterium sp. nov isolated from isolated from the feces of the greater white-fronted geese (Anser albifrons) at Poyang Lake, PR China.</title>
        <authorList>
            <person name="Liu Q."/>
        </authorList>
    </citation>
    <scope>NUCLEOTIDE SEQUENCE</scope>
    <source>
        <strain evidence="1">JCM 32435</strain>
    </source>
</reference>
<dbReference type="PIRSF" id="PIRSF001439">
    <property type="entry name" value="CryM"/>
    <property type="match status" value="1"/>
</dbReference>
<dbReference type="PANTHER" id="PTHR13812">
    <property type="entry name" value="KETIMINE REDUCTASE MU-CRYSTALLIN"/>
    <property type="match status" value="1"/>
</dbReference>
<evidence type="ECO:0000313" key="1">
    <source>
        <dbReference type="EMBL" id="MCF4006999.1"/>
    </source>
</evidence>
<proteinExistence type="predicted"/>
<accession>A0A9X1QPJ8</accession>
<dbReference type="GO" id="GO:0005737">
    <property type="term" value="C:cytoplasm"/>
    <property type="evidence" value="ECO:0007669"/>
    <property type="project" value="TreeGrafter"/>
</dbReference>
<dbReference type="Pfam" id="PF02423">
    <property type="entry name" value="OCD_Mu_crystall"/>
    <property type="match status" value="1"/>
</dbReference>
<sequence>MPVPYLTDEEIYALISPAQAREALKKVILDGFHPADDPARISVPAGTGELLLMPSSTATYTGVKVLSVAPDNQEKGLPRIQALYHLCDTETLSPRLILEGESVTNLRTPAVSALAADVLAAPDASRLLIVGAGPQAVGHVHALAAIRPLSEIRLSSLSQDSAEEAAQRLREEGYAATAIGPEELHAATEAADIICCCTSAGDPVIEDVVKDGACVIAMGSHSPDRRELPGSLVRRSLVVVEDEKTAWREAGDVVMAHEDKALPEGHLHSLEDLVRGEVARAEDRPNIVKTTGMSWEDLAVAIAIAEASHHGIDS</sequence>
<comment type="caution">
    <text evidence="1">The sequence shown here is derived from an EMBL/GenBank/DDBJ whole genome shotgun (WGS) entry which is preliminary data.</text>
</comment>
<gene>
    <name evidence="1" type="ORF">L1O03_07380</name>
</gene>
<dbReference type="RefSeq" id="WP_236119017.1">
    <property type="nucleotide sequence ID" value="NZ_JAKGSI010000003.1"/>
</dbReference>
<dbReference type="InterPro" id="IPR003462">
    <property type="entry name" value="ODC_Mu_crystall"/>
</dbReference>
<dbReference type="InterPro" id="IPR023401">
    <property type="entry name" value="ODC_N"/>
</dbReference>
<dbReference type="AlphaFoldDB" id="A0A9X1QPJ8"/>
<evidence type="ECO:0000313" key="2">
    <source>
        <dbReference type="Proteomes" id="UP001139336"/>
    </source>
</evidence>
<dbReference type="Proteomes" id="UP001139336">
    <property type="component" value="Unassembled WGS sequence"/>
</dbReference>
<dbReference type="Gene3D" id="3.30.1780.10">
    <property type="entry name" value="ornithine cyclodeaminase, domain 1"/>
    <property type="match status" value="1"/>
</dbReference>